<reference evidence="1" key="1">
    <citation type="submission" date="2023-10" db="EMBL/GenBank/DDBJ databases">
        <title>Genome assembly of Pristionchus species.</title>
        <authorList>
            <person name="Yoshida K."/>
            <person name="Sommer R.J."/>
        </authorList>
    </citation>
    <scope>NUCLEOTIDE SEQUENCE</scope>
    <source>
        <strain evidence="1">RS5133</strain>
    </source>
</reference>
<dbReference type="GO" id="GO:0008080">
    <property type="term" value="F:N-acetyltransferase activity"/>
    <property type="evidence" value="ECO:0007669"/>
    <property type="project" value="TreeGrafter"/>
</dbReference>
<name>A0AAV5VWH5_9BILA</name>
<proteinExistence type="predicted"/>
<protein>
    <recommendedName>
        <fullName evidence="3">N-acetyltransferase domain-containing protein</fullName>
    </recommendedName>
</protein>
<dbReference type="Proteomes" id="UP001432322">
    <property type="component" value="Unassembled WGS sequence"/>
</dbReference>
<organism evidence="1 2">
    <name type="scientific">Pristionchus fissidentatus</name>
    <dbReference type="NCBI Taxonomy" id="1538716"/>
    <lineage>
        <taxon>Eukaryota</taxon>
        <taxon>Metazoa</taxon>
        <taxon>Ecdysozoa</taxon>
        <taxon>Nematoda</taxon>
        <taxon>Chromadorea</taxon>
        <taxon>Rhabditida</taxon>
        <taxon>Rhabditina</taxon>
        <taxon>Diplogasteromorpha</taxon>
        <taxon>Diplogasteroidea</taxon>
        <taxon>Neodiplogasteridae</taxon>
        <taxon>Pristionchus</taxon>
    </lineage>
</organism>
<evidence type="ECO:0000313" key="2">
    <source>
        <dbReference type="Proteomes" id="UP001432322"/>
    </source>
</evidence>
<comment type="caution">
    <text evidence="1">The sequence shown here is derived from an EMBL/GenBank/DDBJ whole genome shotgun (WGS) entry which is preliminary data.</text>
</comment>
<feature type="non-terminal residue" evidence="1">
    <location>
        <position position="1"/>
    </location>
</feature>
<feature type="non-terminal residue" evidence="1">
    <location>
        <position position="165"/>
    </location>
</feature>
<dbReference type="PANTHER" id="PTHR20905:SF30">
    <property type="entry name" value="N-ACETYLTRANSFERASE DOMAIN-CONTAINING PROTEIN"/>
    <property type="match status" value="1"/>
</dbReference>
<evidence type="ECO:0000313" key="1">
    <source>
        <dbReference type="EMBL" id="GMT23763.1"/>
    </source>
</evidence>
<sequence>EIACFFQVDDFLVRESLNGALHLTREECRSQYEFLIKKGVESGTSVVLKNEHGSIIGFRLSSFIDRPKDGDKNEVEDVKFTPRADLIEDLLKKLNEGQWDRIPVEVNRIFLIIVLSVHSEYTRRGLAKILLEFEMNKMAEQGATAIIAEAAALKSQMVHFEIGIS</sequence>
<dbReference type="InterPro" id="IPR016181">
    <property type="entry name" value="Acyl_CoA_acyltransferase"/>
</dbReference>
<dbReference type="SUPFAM" id="SSF55729">
    <property type="entry name" value="Acyl-CoA N-acyltransferases (Nat)"/>
    <property type="match status" value="1"/>
</dbReference>
<accession>A0AAV5VWH5</accession>
<dbReference type="Gene3D" id="3.40.630.30">
    <property type="match status" value="1"/>
</dbReference>
<dbReference type="EMBL" id="BTSY01000004">
    <property type="protein sequence ID" value="GMT23763.1"/>
    <property type="molecule type" value="Genomic_DNA"/>
</dbReference>
<evidence type="ECO:0008006" key="3">
    <source>
        <dbReference type="Google" id="ProtNLM"/>
    </source>
</evidence>
<gene>
    <name evidence="1" type="ORF">PFISCL1PPCAC_15060</name>
</gene>
<dbReference type="AlphaFoldDB" id="A0AAV5VWH5"/>
<dbReference type="PANTHER" id="PTHR20905">
    <property type="entry name" value="N-ACETYLTRANSFERASE-RELATED"/>
    <property type="match status" value="1"/>
</dbReference>
<keyword evidence="2" id="KW-1185">Reference proteome</keyword>